<dbReference type="InterPro" id="IPR000572">
    <property type="entry name" value="OxRdtase_Mopterin-bd_dom"/>
</dbReference>
<evidence type="ECO:0000313" key="3">
    <source>
        <dbReference type="Proteomes" id="UP000515292"/>
    </source>
</evidence>
<gene>
    <name evidence="2" type="ORF">H3309_05670</name>
</gene>
<reference evidence="2 3" key="1">
    <citation type="submission" date="2020-07" db="EMBL/GenBank/DDBJ databases">
        <title>Complete genome sequence for Sandaracinobacter sp. M6.</title>
        <authorList>
            <person name="Tang Y."/>
            <person name="Liu Q."/>
            <person name="Guo Z."/>
            <person name="Lei P."/>
            <person name="Huang B."/>
        </authorList>
    </citation>
    <scope>NUCLEOTIDE SEQUENCE [LARGE SCALE GENOMIC DNA]</scope>
    <source>
        <strain evidence="2 3">M6</strain>
    </source>
</reference>
<dbReference type="EMBL" id="CP059851">
    <property type="protein sequence ID" value="QMW23956.1"/>
    <property type="molecule type" value="Genomic_DNA"/>
</dbReference>
<dbReference type="Gene3D" id="3.90.420.10">
    <property type="entry name" value="Oxidoreductase, molybdopterin-binding domain"/>
    <property type="match status" value="1"/>
</dbReference>
<dbReference type="InterPro" id="IPR036374">
    <property type="entry name" value="OxRdtase_Mopterin-bd_sf"/>
</dbReference>
<dbReference type="Proteomes" id="UP000515292">
    <property type="component" value="Chromosome"/>
</dbReference>
<organism evidence="2 3">
    <name type="scientific">Sandaracinobacteroides saxicola</name>
    <dbReference type="NCBI Taxonomy" id="2759707"/>
    <lineage>
        <taxon>Bacteria</taxon>
        <taxon>Pseudomonadati</taxon>
        <taxon>Pseudomonadota</taxon>
        <taxon>Alphaproteobacteria</taxon>
        <taxon>Sphingomonadales</taxon>
        <taxon>Sphingosinicellaceae</taxon>
        <taxon>Sandaracinobacteroides</taxon>
    </lineage>
</organism>
<dbReference type="KEGG" id="sand:H3309_05670"/>
<evidence type="ECO:0000259" key="1">
    <source>
        <dbReference type="Pfam" id="PF00174"/>
    </source>
</evidence>
<dbReference type="SUPFAM" id="SSF56524">
    <property type="entry name" value="Oxidoreductase molybdopterin-binding domain"/>
    <property type="match status" value="1"/>
</dbReference>
<dbReference type="PANTHER" id="PTHR43032">
    <property type="entry name" value="PROTEIN-METHIONINE-SULFOXIDE REDUCTASE"/>
    <property type="match status" value="1"/>
</dbReference>
<name>A0A7G5IKR4_9SPHN</name>
<dbReference type="Pfam" id="PF00174">
    <property type="entry name" value="Oxidored_molyb"/>
    <property type="match status" value="1"/>
</dbReference>
<dbReference type="PANTHER" id="PTHR43032:SF4">
    <property type="entry name" value="OXIDOREDUCTASE MOLYBDOPTERIN-BINDING DOMAIN-CONTAINING PROTEIN"/>
    <property type="match status" value="1"/>
</dbReference>
<sequence length="223" mass="24696">MGAAAGGAEEDGMSEKLIGVKQAWAKAGRLLTGKADEGYEARLPPGQRLVTNWPVLDLGVQPDVPTASWRLEVDGAVTTPMTLDWAAFMALPQVEDVSDIHCVTQWSRYDNRWQGVSTATILNAVQPLPRAAHVILHGFDGYTTNVSLDLFAEADCLLAHSHDGAPLSREHGGPVRAIIPRYYFWKSAKWLKRIEFVAEDAPGFWEVRGYHNVGDPWLEQRYS</sequence>
<protein>
    <submittedName>
        <fullName evidence="2">Sulfite oxidase-like oxidoreductase</fullName>
    </submittedName>
</protein>
<dbReference type="AlphaFoldDB" id="A0A7G5IKR4"/>
<accession>A0A7G5IKR4</accession>
<feature type="domain" description="Oxidoreductase molybdopterin-binding" evidence="1">
    <location>
        <begin position="63"/>
        <end position="205"/>
    </location>
</feature>
<keyword evidence="3" id="KW-1185">Reference proteome</keyword>
<dbReference type="CDD" id="cd02109">
    <property type="entry name" value="arch_bact_SO_family_Moco"/>
    <property type="match status" value="1"/>
</dbReference>
<evidence type="ECO:0000313" key="2">
    <source>
        <dbReference type="EMBL" id="QMW23956.1"/>
    </source>
</evidence>
<proteinExistence type="predicted"/>